<accession>A0A4Y7SS55</accession>
<organism evidence="1 2">
    <name type="scientific">Coprinellus micaceus</name>
    <name type="common">Glistening ink-cap mushroom</name>
    <name type="synonym">Coprinus micaceus</name>
    <dbReference type="NCBI Taxonomy" id="71717"/>
    <lineage>
        <taxon>Eukaryota</taxon>
        <taxon>Fungi</taxon>
        <taxon>Dikarya</taxon>
        <taxon>Basidiomycota</taxon>
        <taxon>Agaricomycotina</taxon>
        <taxon>Agaricomycetes</taxon>
        <taxon>Agaricomycetidae</taxon>
        <taxon>Agaricales</taxon>
        <taxon>Agaricineae</taxon>
        <taxon>Psathyrellaceae</taxon>
        <taxon>Coprinellus</taxon>
    </lineage>
</organism>
<dbReference type="Proteomes" id="UP000298030">
    <property type="component" value="Unassembled WGS sequence"/>
</dbReference>
<dbReference type="AlphaFoldDB" id="A0A4Y7SS55"/>
<proteinExistence type="predicted"/>
<name>A0A4Y7SS55_COPMI</name>
<sequence>MGAQTRVDRLCAAVNSLSSFKDQLQYLASFAHQRISILFRFRIPSLDFIQGLIPEDESAVKIILEALELLEFYTKRYSASSTKPLVGASRSRSSHARAKAWFGLTLRTRIYLAFAEAYALHVKRKGHKPAVCTCDPCFMSGEMFERVLRYPLDRVDAQLRRNDKPGPLELTGRIAPQNVQATAKHVRDVSLLPEVPCWPSTSNTNDSWACRRR</sequence>
<dbReference type="EMBL" id="QPFP01000066">
    <property type="protein sequence ID" value="TEB24454.1"/>
    <property type="molecule type" value="Genomic_DNA"/>
</dbReference>
<evidence type="ECO:0000313" key="2">
    <source>
        <dbReference type="Proteomes" id="UP000298030"/>
    </source>
</evidence>
<keyword evidence="2" id="KW-1185">Reference proteome</keyword>
<gene>
    <name evidence="1" type="ORF">FA13DRAFT_1311214</name>
</gene>
<evidence type="ECO:0000313" key="1">
    <source>
        <dbReference type="EMBL" id="TEB24454.1"/>
    </source>
</evidence>
<protein>
    <submittedName>
        <fullName evidence="1">Uncharacterized protein</fullName>
    </submittedName>
</protein>
<reference evidence="1 2" key="1">
    <citation type="journal article" date="2019" name="Nat. Ecol. Evol.">
        <title>Megaphylogeny resolves global patterns of mushroom evolution.</title>
        <authorList>
            <person name="Varga T."/>
            <person name="Krizsan K."/>
            <person name="Foldi C."/>
            <person name="Dima B."/>
            <person name="Sanchez-Garcia M."/>
            <person name="Sanchez-Ramirez S."/>
            <person name="Szollosi G.J."/>
            <person name="Szarkandi J.G."/>
            <person name="Papp V."/>
            <person name="Albert L."/>
            <person name="Andreopoulos W."/>
            <person name="Angelini C."/>
            <person name="Antonin V."/>
            <person name="Barry K.W."/>
            <person name="Bougher N.L."/>
            <person name="Buchanan P."/>
            <person name="Buyck B."/>
            <person name="Bense V."/>
            <person name="Catcheside P."/>
            <person name="Chovatia M."/>
            <person name="Cooper J."/>
            <person name="Damon W."/>
            <person name="Desjardin D."/>
            <person name="Finy P."/>
            <person name="Geml J."/>
            <person name="Haridas S."/>
            <person name="Hughes K."/>
            <person name="Justo A."/>
            <person name="Karasinski D."/>
            <person name="Kautmanova I."/>
            <person name="Kiss B."/>
            <person name="Kocsube S."/>
            <person name="Kotiranta H."/>
            <person name="LaButti K.M."/>
            <person name="Lechner B.E."/>
            <person name="Liimatainen K."/>
            <person name="Lipzen A."/>
            <person name="Lukacs Z."/>
            <person name="Mihaltcheva S."/>
            <person name="Morgado L.N."/>
            <person name="Niskanen T."/>
            <person name="Noordeloos M.E."/>
            <person name="Ohm R.A."/>
            <person name="Ortiz-Santana B."/>
            <person name="Ovrebo C."/>
            <person name="Racz N."/>
            <person name="Riley R."/>
            <person name="Savchenko A."/>
            <person name="Shiryaev A."/>
            <person name="Soop K."/>
            <person name="Spirin V."/>
            <person name="Szebenyi C."/>
            <person name="Tomsovsky M."/>
            <person name="Tulloss R.E."/>
            <person name="Uehling J."/>
            <person name="Grigoriev I.V."/>
            <person name="Vagvolgyi C."/>
            <person name="Papp T."/>
            <person name="Martin F.M."/>
            <person name="Miettinen O."/>
            <person name="Hibbett D.S."/>
            <person name="Nagy L.G."/>
        </authorList>
    </citation>
    <scope>NUCLEOTIDE SEQUENCE [LARGE SCALE GENOMIC DNA]</scope>
    <source>
        <strain evidence="1 2">FP101781</strain>
    </source>
</reference>
<comment type="caution">
    <text evidence="1">The sequence shown here is derived from an EMBL/GenBank/DDBJ whole genome shotgun (WGS) entry which is preliminary data.</text>
</comment>